<proteinExistence type="predicted"/>
<dbReference type="Proteomes" id="UP000285780">
    <property type="component" value="Unassembled WGS sequence"/>
</dbReference>
<reference evidence="1 2" key="1">
    <citation type="submission" date="2018-09" db="EMBL/GenBank/DDBJ databases">
        <title>Genomic Encyclopedia of Archaeal and Bacterial Type Strains, Phase II (KMG-II): from individual species to whole genera.</title>
        <authorList>
            <person name="Goeker M."/>
        </authorList>
    </citation>
    <scope>NUCLEOTIDE SEQUENCE [LARGE SCALE GENOMIC DNA]</scope>
    <source>
        <strain evidence="1 2">DSM 16505</strain>
    </source>
</reference>
<comment type="caution">
    <text evidence="1">The sequence shown here is derived from an EMBL/GenBank/DDBJ whole genome shotgun (WGS) entry which is preliminary data.</text>
</comment>
<dbReference type="EMBL" id="RAQM01000009">
    <property type="protein sequence ID" value="RKF03479.1"/>
    <property type="molecule type" value="Genomic_DNA"/>
</dbReference>
<protein>
    <submittedName>
        <fullName evidence="1">Uncharacterized protein</fullName>
    </submittedName>
</protein>
<evidence type="ECO:0000313" key="2">
    <source>
        <dbReference type="Proteomes" id="UP000285780"/>
    </source>
</evidence>
<name>A0A420E073_9FLAO</name>
<evidence type="ECO:0000313" key="1">
    <source>
        <dbReference type="EMBL" id="RKF03479.1"/>
    </source>
</evidence>
<keyword evidence="2" id="KW-1185">Reference proteome</keyword>
<dbReference type="AlphaFoldDB" id="A0A420E073"/>
<gene>
    <name evidence="1" type="ORF">C8N26_1867</name>
</gene>
<sequence>MSNVFNKYLFLVIFLLKGWSTSYADYGQFNKSISVPVLNSACVQTQFITQNTTYNLVFDKNHQDPEKENYFEINEVEDKTQEEDEIDRSLSKFGGYFSAILHAQFFENQLCVVKEKTQRSKEYIFTSILKLHVKHQVFII</sequence>
<accession>A0A420E073</accession>
<dbReference type="RefSeq" id="WP_120187026.1">
    <property type="nucleotide sequence ID" value="NZ_RAQM01000009.1"/>
</dbReference>
<organism evidence="1 2">
    <name type="scientific">Tenacibaculum lutimaris</name>
    <dbReference type="NCBI Taxonomy" id="285258"/>
    <lineage>
        <taxon>Bacteria</taxon>
        <taxon>Pseudomonadati</taxon>
        <taxon>Bacteroidota</taxon>
        <taxon>Flavobacteriia</taxon>
        <taxon>Flavobacteriales</taxon>
        <taxon>Flavobacteriaceae</taxon>
        <taxon>Tenacibaculum</taxon>
    </lineage>
</organism>